<dbReference type="Proteomes" id="UP001208570">
    <property type="component" value="Unassembled WGS sequence"/>
</dbReference>
<dbReference type="InterPro" id="IPR051944">
    <property type="entry name" value="BEACH_domain_protein"/>
</dbReference>
<keyword evidence="4" id="KW-1185">Reference proteome</keyword>
<proteinExistence type="predicted"/>
<sequence>MCSTILDVLSSIYHQDSANYFILEGQNTLPQFAEKIHIKPVEIQVKFFEILEFLVFNLNFVPCKELISLSILIKSNHSVECSIRCIKTLLKVLHYHTIYKDVFREVGLLEVMVTCLHRYATLLKEVQNDGRDVFRECGGARCAHNMVPYLECRQQALSIVQQLVLSNGGDDDMGTLLGLMHTAPTTALELKTHVLKSLLHVLKESHRTRTVFRKVGGFVYVMSVLVSMEGCLAEPPKPPWDVADRREVILLLKTVFSTLTVAMRYEPANARVFATEVRYASLTEAVRLLGCFSPHTQIQPICGRLKTCEETVFAELFVNMHKETK</sequence>
<feature type="domain" description="Alfy-like armadillo-like repeat" evidence="2">
    <location>
        <begin position="188"/>
        <end position="292"/>
    </location>
</feature>
<accession>A0AAD9MUC7</accession>
<dbReference type="PANTHER" id="PTHR46108">
    <property type="entry name" value="BLUE CHEESE"/>
    <property type="match status" value="1"/>
</dbReference>
<gene>
    <name evidence="3" type="ORF">LSH36_759g01016</name>
</gene>
<dbReference type="PANTHER" id="PTHR46108:SF4">
    <property type="entry name" value="BLUE CHEESE"/>
    <property type="match status" value="1"/>
</dbReference>
<evidence type="ECO:0000259" key="2">
    <source>
        <dbReference type="Pfam" id="PF23295"/>
    </source>
</evidence>
<reference evidence="3" key="1">
    <citation type="journal article" date="2023" name="Mol. Biol. Evol.">
        <title>Third-Generation Sequencing Reveals the Adaptive Role of the Epigenome in Three Deep-Sea Polychaetes.</title>
        <authorList>
            <person name="Perez M."/>
            <person name="Aroh O."/>
            <person name="Sun Y."/>
            <person name="Lan Y."/>
            <person name="Juniper S.K."/>
            <person name="Young C.R."/>
            <person name="Angers B."/>
            <person name="Qian P.Y."/>
        </authorList>
    </citation>
    <scope>NUCLEOTIDE SEQUENCE</scope>
    <source>
        <strain evidence="3">P08H-3</strain>
    </source>
</reference>
<evidence type="ECO:0000256" key="1">
    <source>
        <dbReference type="ARBA" id="ARBA00022574"/>
    </source>
</evidence>
<keyword evidence="1" id="KW-0853">WD repeat</keyword>
<dbReference type="Pfam" id="PF23295">
    <property type="entry name" value="Arm_4"/>
    <property type="match status" value="1"/>
</dbReference>
<dbReference type="InterPro" id="IPR056252">
    <property type="entry name" value="Alfy-like_Arm-like"/>
</dbReference>
<evidence type="ECO:0000313" key="3">
    <source>
        <dbReference type="EMBL" id="KAK2144413.1"/>
    </source>
</evidence>
<protein>
    <recommendedName>
        <fullName evidence="2">Alfy-like armadillo-like repeat domain-containing protein</fullName>
    </recommendedName>
</protein>
<organism evidence="3 4">
    <name type="scientific">Paralvinella palmiformis</name>
    <dbReference type="NCBI Taxonomy" id="53620"/>
    <lineage>
        <taxon>Eukaryota</taxon>
        <taxon>Metazoa</taxon>
        <taxon>Spiralia</taxon>
        <taxon>Lophotrochozoa</taxon>
        <taxon>Annelida</taxon>
        <taxon>Polychaeta</taxon>
        <taxon>Sedentaria</taxon>
        <taxon>Canalipalpata</taxon>
        <taxon>Terebellida</taxon>
        <taxon>Terebelliformia</taxon>
        <taxon>Alvinellidae</taxon>
        <taxon>Paralvinella</taxon>
    </lineage>
</organism>
<comment type="caution">
    <text evidence="3">The sequence shown here is derived from an EMBL/GenBank/DDBJ whole genome shotgun (WGS) entry which is preliminary data.</text>
</comment>
<name>A0AAD9MUC7_9ANNE</name>
<dbReference type="AlphaFoldDB" id="A0AAD9MUC7"/>
<dbReference type="EMBL" id="JAODUP010000759">
    <property type="protein sequence ID" value="KAK2144413.1"/>
    <property type="molecule type" value="Genomic_DNA"/>
</dbReference>
<evidence type="ECO:0000313" key="4">
    <source>
        <dbReference type="Proteomes" id="UP001208570"/>
    </source>
</evidence>